<dbReference type="Proteomes" id="UP001432027">
    <property type="component" value="Unassembled WGS sequence"/>
</dbReference>
<dbReference type="AlphaFoldDB" id="A0AAV5U9G9"/>
<keyword evidence="2" id="KW-1185">Reference proteome</keyword>
<dbReference type="EMBL" id="BTSX01000006">
    <property type="protein sequence ID" value="GMT03103.1"/>
    <property type="molecule type" value="Genomic_DNA"/>
</dbReference>
<comment type="caution">
    <text evidence="1">The sequence shown here is derived from an EMBL/GenBank/DDBJ whole genome shotgun (WGS) entry which is preliminary data.</text>
</comment>
<protein>
    <submittedName>
        <fullName evidence="1">Uncharacterized protein</fullName>
    </submittedName>
</protein>
<gene>
    <name evidence="1" type="ORF">PENTCL1PPCAC_25277</name>
</gene>
<reference evidence="1" key="1">
    <citation type="submission" date="2023-10" db="EMBL/GenBank/DDBJ databases">
        <title>Genome assembly of Pristionchus species.</title>
        <authorList>
            <person name="Yoshida K."/>
            <person name="Sommer R.J."/>
        </authorList>
    </citation>
    <scope>NUCLEOTIDE SEQUENCE</scope>
    <source>
        <strain evidence="1">RS0144</strain>
    </source>
</reference>
<feature type="non-terminal residue" evidence="1">
    <location>
        <position position="1"/>
    </location>
</feature>
<organism evidence="1 2">
    <name type="scientific">Pristionchus entomophagus</name>
    <dbReference type="NCBI Taxonomy" id="358040"/>
    <lineage>
        <taxon>Eukaryota</taxon>
        <taxon>Metazoa</taxon>
        <taxon>Ecdysozoa</taxon>
        <taxon>Nematoda</taxon>
        <taxon>Chromadorea</taxon>
        <taxon>Rhabditida</taxon>
        <taxon>Rhabditina</taxon>
        <taxon>Diplogasteromorpha</taxon>
        <taxon>Diplogasteroidea</taxon>
        <taxon>Neodiplogasteridae</taxon>
        <taxon>Pristionchus</taxon>
    </lineage>
</organism>
<evidence type="ECO:0000313" key="1">
    <source>
        <dbReference type="EMBL" id="GMT03103.1"/>
    </source>
</evidence>
<accession>A0AAV5U9G9</accession>
<evidence type="ECO:0000313" key="2">
    <source>
        <dbReference type="Proteomes" id="UP001432027"/>
    </source>
</evidence>
<sequence>HSFFSILALVRRLEMENERLKAKKTSNHKSTIIQKTVQLELATQNSNNRQHTQKVDMGGGIELTISSKLQAQTSKTEL</sequence>
<proteinExistence type="predicted"/>
<name>A0AAV5U9G9_9BILA</name>